<sequence>MGKPNYVPLIFRHLDSKTGLKNSQPFCSNKTTERERRPSKKCTVSVVTGVQTPFLGIDGRSISKVKRVPVGRNLADFDILEIVFCIPLATALLLLPGSLGALGSLHNGFGRFGSSFRGDPVETFVALVYFVGIQWRF</sequence>
<evidence type="ECO:0000313" key="1">
    <source>
        <dbReference type="EMBL" id="KAF9677073.1"/>
    </source>
</evidence>
<dbReference type="Proteomes" id="UP000657918">
    <property type="component" value="Chromosome 8"/>
</dbReference>
<comment type="caution">
    <text evidence="1">The sequence shown here is derived from an EMBL/GenBank/DDBJ whole genome shotgun (WGS) entry which is preliminary data.</text>
</comment>
<organism evidence="1 2">
    <name type="scientific">Salix dunnii</name>
    <dbReference type="NCBI Taxonomy" id="1413687"/>
    <lineage>
        <taxon>Eukaryota</taxon>
        <taxon>Viridiplantae</taxon>
        <taxon>Streptophyta</taxon>
        <taxon>Embryophyta</taxon>
        <taxon>Tracheophyta</taxon>
        <taxon>Spermatophyta</taxon>
        <taxon>Magnoliopsida</taxon>
        <taxon>eudicotyledons</taxon>
        <taxon>Gunneridae</taxon>
        <taxon>Pentapetalae</taxon>
        <taxon>rosids</taxon>
        <taxon>fabids</taxon>
        <taxon>Malpighiales</taxon>
        <taxon>Salicaceae</taxon>
        <taxon>Saliceae</taxon>
        <taxon>Salix</taxon>
    </lineage>
</organism>
<dbReference type="AlphaFoldDB" id="A0A835JXQ0"/>
<gene>
    <name evidence="1" type="ORF">SADUNF_Sadunf08G0069600</name>
</gene>
<reference evidence="1 2" key="1">
    <citation type="submission" date="2020-10" db="EMBL/GenBank/DDBJ databases">
        <title>Plant Genome Project.</title>
        <authorList>
            <person name="Zhang R.-G."/>
        </authorList>
    </citation>
    <scope>NUCLEOTIDE SEQUENCE [LARGE SCALE GENOMIC DNA]</scope>
    <source>
        <strain evidence="1">FAFU-HL-1</strain>
        <tissue evidence="1">Leaf</tissue>
    </source>
</reference>
<keyword evidence="2" id="KW-1185">Reference proteome</keyword>
<dbReference type="EMBL" id="JADGMS010000008">
    <property type="protein sequence ID" value="KAF9677073.1"/>
    <property type="molecule type" value="Genomic_DNA"/>
</dbReference>
<accession>A0A835JXQ0</accession>
<proteinExistence type="predicted"/>
<evidence type="ECO:0000313" key="2">
    <source>
        <dbReference type="Proteomes" id="UP000657918"/>
    </source>
</evidence>
<protein>
    <submittedName>
        <fullName evidence="1">Uncharacterized protein</fullName>
    </submittedName>
</protein>
<name>A0A835JXQ0_9ROSI</name>